<organism evidence="2 3">
    <name type="scientific">Candidatus Aquicultor secundus</name>
    <dbReference type="NCBI Taxonomy" id="1973895"/>
    <lineage>
        <taxon>Bacteria</taxon>
        <taxon>Bacillati</taxon>
        <taxon>Actinomycetota</taxon>
        <taxon>Candidatus Aquicultoria</taxon>
        <taxon>Candidatus Aquicultorales</taxon>
        <taxon>Candidatus Aquicultoraceae</taxon>
        <taxon>Candidatus Aquicultor</taxon>
    </lineage>
</organism>
<dbReference type="Pfam" id="PF00395">
    <property type="entry name" value="SLH"/>
    <property type="match status" value="1"/>
</dbReference>
<evidence type="ECO:0000313" key="2">
    <source>
        <dbReference type="EMBL" id="PIZ35356.1"/>
    </source>
</evidence>
<dbReference type="PROSITE" id="PS51272">
    <property type="entry name" value="SLH"/>
    <property type="match status" value="1"/>
</dbReference>
<dbReference type="EMBL" id="PFNG01000244">
    <property type="protein sequence ID" value="PIZ35356.1"/>
    <property type="molecule type" value="Genomic_DNA"/>
</dbReference>
<protein>
    <recommendedName>
        <fullName evidence="1">SLH domain-containing protein</fullName>
    </recommendedName>
</protein>
<gene>
    <name evidence="2" type="ORF">COY37_10515</name>
</gene>
<reference evidence="3" key="1">
    <citation type="submission" date="2017-09" db="EMBL/GenBank/DDBJ databases">
        <title>Depth-based differentiation of microbial function through sediment-hosted aquifers and enrichment of novel symbionts in the deep terrestrial subsurface.</title>
        <authorList>
            <person name="Probst A.J."/>
            <person name="Ladd B."/>
            <person name="Jarett J.K."/>
            <person name="Geller-Mcgrath D.E."/>
            <person name="Sieber C.M.K."/>
            <person name="Emerson J.B."/>
            <person name="Anantharaman K."/>
            <person name="Thomas B.C."/>
            <person name="Malmstrom R."/>
            <person name="Stieglmeier M."/>
            <person name="Klingl A."/>
            <person name="Woyke T."/>
            <person name="Ryan C.M."/>
            <person name="Banfield J.F."/>
        </authorList>
    </citation>
    <scope>NUCLEOTIDE SEQUENCE [LARGE SCALE GENOMIC DNA]</scope>
</reference>
<comment type="caution">
    <text evidence="2">The sequence shown here is derived from an EMBL/GenBank/DDBJ whole genome shotgun (WGS) entry which is preliminary data.</text>
</comment>
<accession>A0A2M7T5E0</accession>
<evidence type="ECO:0000313" key="3">
    <source>
        <dbReference type="Proteomes" id="UP000230956"/>
    </source>
</evidence>
<dbReference type="Proteomes" id="UP000230956">
    <property type="component" value="Unassembled WGS sequence"/>
</dbReference>
<feature type="domain" description="SLH" evidence="1">
    <location>
        <begin position="1"/>
        <end position="29"/>
    </location>
</feature>
<sequence>ISGYPNRTFKPNGAATRAEAAKMVAGLVK</sequence>
<feature type="non-terminal residue" evidence="2">
    <location>
        <position position="1"/>
    </location>
</feature>
<name>A0A2M7T5E0_9ACTN</name>
<evidence type="ECO:0000259" key="1">
    <source>
        <dbReference type="PROSITE" id="PS51272"/>
    </source>
</evidence>
<dbReference type="AlphaFoldDB" id="A0A2M7T5E0"/>
<dbReference type="InterPro" id="IPR001119">
    <property type="entry name" value="SLH_dom"/>
</dbReference>
<proteinExistence type="predicted"/>